<dbReference type="InterPro" id="IPR011990">
    <property type="entry name" value="TPR-like_helical_dom_sf"/>
</dbReference>
<protein>
    <submittedName>
        <fullName evidence="2">Tetratricopeptide repeat protein</fullName>
    </submittedName>
</protein>
<organism evidence="2 3">
    <name type="scientific">Phaeovibrio sulfidiphilus</name>
    <dbReference type="NCBI Taxonomy" id="1220600"/>
    <lineage>
        <taxon>Bacteria</taxon>
        <taxon>Pseudomonadati</taxon>
        <taxon>Pseudomonadota</taxon>
        <taxon>Alphaproteobacteria</taxon>
        <taxon>Rhodospirillales</taxon>
        <taxon>Rhodospirillaceae</taxon>
        <taxon>Phaeovibrio</taxon>
    </lineage>
</organism>
<name>A0A8J7CRB3_9PROT</name>
<feature type="region of interest" description="Disordered" evidence="1">
    <location>
        <begin position="52"/>
        <end position="92"/>
    </location>
</feature>
<keyword evidence="3" id="KW-1185">Reference proteome</keyword>
<dbReference type="AlphaFoldDB" id="A0A8J7CRB3"/>
<gene>
    <name evidence="2" type="ORF">IHV25_07770</name>
</gene>
<evidence type="ECO:0000256" key="1">
    <source>
        <dbReference type="SAM" id="MobiDB-lite"/>
    </source>
</evidence>
<dbReference type="Gene3D" id="1.25.40.10">
    <property type="entry name" value="Tetratricopeptide repeat domain"/>
    <property type="match status" value="2"/>
</dbReference>
<dbReference type="EMBL" id="JACZHT010000005">
    <property type="protein sequence ID" value="MBE1237545.1"/>
    <property type="molecule type" value="Genomic_DNA"/>
</dbReference>
<feature type="compositionally biased region" description="Low complexity" evidence="1">
    <location>
        <begin position="65"/>
        <end position="91"/>
    </location>
</feature>
<evidence type="ECO:0000313" key="2">
    <source>
        <dbReference type="EMBL" id="MBE1237545.1"/>
    </source>
</evidence>
<reference evidence="2" key="1">
    <citation type="submission" date="2020-10" db="EMBL/GenBank/DDBJ databases">
        <title>Genome sequence of the unusual species of purple photosynthetic bacteria, Phaeovibrio sulfidiphilus DSM 23193, type strain.</title>
        <authorList>
            <person name="Kyndt J.A."/>
            <person name="Meyer T.E."/>
        </authorList>
    </citation>
    <scope>NUCLEOTIDE SEQUENCE</scope>
    <source>
        <strain evidence="2">DSM 23193</strain>
    </source>
</reference>
<accession>A0A8J7CRB3</accession>
<sequence>MGDPKQSTTVARARAGLDTCFPDGNRVSIGAKIAWVAVVVCLGGGIGAGPASASLSSEHPGTGGADVEAPMVPADAPVAPGSGAPASRAHPNPVEEFARGLGIPVATLTAIVGSIRTGDTAMDGGMDGLALIPFLKRKAEEYLDLKARLSSAQGKDPKVARMRRDALAALDAGQLDKAQWLLCEAAVHVSDARDAKKKAGQSSDLIRWDTLQMALLLSEAADSYRLQSGREAYRAAIGLYDYAAELLAPIDDGISRGYRFQQVRVLEDLGNEFGERRALEGAATLLRTILSQLDRALAPEDWVRAQNTLGAVLLELGGQGGRTKHLEEAVAAFRAALEGTPRGRPLAWAGTQASLGDALVALGNRERGTRHLNEAVAAFRAALEEKTRDRDPAEWARMQASLGGALAALGNRESGTEHLEEAVVAFRAALEEIHRDRPMAWIKTQVNLGYALEDLATRESGPERLKEAVAAFRAALEEIRRDSSPGEWATIQTNLGVALVTLSKRESSAEPMKEAVAAFRAALDAKPRDRDPVEWALAHYNLAGTLLQLGAQTRDPEPVREALGSLAAAYQVLAASHPPHRVAPACHERIDTARRVLEALE</sequence>
<dbReference type="RefSeq" id="WP_192534551.1">
    <property type="nucleotide sequence ID" value="NZ_JACZHT010000005.1"/>
</dbReference>
<evidence type="ECO:0000313" key="3">
    <source>
        <dbReference type="Proteomes" id="UP000631034"/>
    </source>
</evidence>
<dbReference type="Proteomes" id="UP000631034">
    <property type="component" value="Unassembled WGS sequence"/>
</dbReference>
<dbReference type="SUPFAM" id="SSF48452">
    <property type="entry name" value="TPR-like"/>
    <property type="match status" value="1"/>
</dbReference>
<proteinExistence type="predicted"/>
<comment type="caution">
    <text evidence="2">The sequence shown here is derived from an EMBL/GenBank/DDBJ whole genome shotgun (WGS) entry which is preliminary data.</text>
</comment>